<feature type="compositionally biased region" description="Basic and acidic residues" evidence="5">
    <location>
        <begin position="585"/>
        <end position="598"/>
    </location>
</feature>
<comment type="caution">
    <text evidence="8">The sequence shown here is derived from an EMBL/GenBank/DDBJ whole genome shotgun (WGS) entry which is preliminary data.</text>
</comment>
<evidence type="ECO:0000256" key="2">
    <source>
        <dbReference type="ARBA" id="ARBA00009087"/>
    </source>
</evidence>
<dbReference type="OrthoDB" id="431825at2759"/>
<feature type="compositionally biased region" description="Basic and acidic residues" evidence="5">
    <location>
        <begin position="687"/>
        <end position="708"/>
    </location>
</feature>
<dbReference type="GO" id="GO:0005730">
    <property type="term" value="C:nucleolus"/>
    <property type="evidence" value="ECO:0007669"/>
    <property type="project" value="UniProtKB-SubCell"/>
</dbReference>
<organism evidence="8 9">
    <name type="scientific">Orbilia oligospora</name>
    <name type="common">Nematode-trapping fungus</name>
    <name type="synonym">Arthrobotrys oligospora</name>
    <dbReference type="NCBI Taxonomy" id="2813651"/>
    <lineage>
        <taxon>Eukaryota</taxon>
        <taxon>Fungi</taxon>
        <taxon>Dikarya</taxon>
        <taxon>Ascomycota</taxon>
        <taxon>Pezizomycotina</taxon>
        <taxon>Orbiliomycetes</taxon>
        <taxon>Orbiliales</taxon>
        <taxon>Orbiliaceae</taxon>
        <taxon>Orbilia</taxon>
    </lineage>
</organism>
<dbReference type="AlphaFoldDB" id="A0A8H8V2D4"/>
<feature type="domain" description="NUC153" evidence="6">
    <location>
        <begin position="662"/>
        <end position="690"/>
    </location>
</feature>
<comment type="similarity">
    <text evidence="2">Belongs to the ESF1 family.</text>
</comment>
<dbReference type="InterPro" id="IPR056750">
    <property type="entry name" value="RRM_ESF1"/>
</dbReference>
<accession>A0A8H8V2D4</accession>
<dbReference type="InterPro" id="IPR012580">
    <property type="entry name" value="NUC153"/>
</dbReference>
<feature type="compositionally biased region" description="Acidic residues" evidence="5">
    <location>
        <begin position="196"/>
        <end position="205"/>
    </location>
</feature>
<evidence type="ECO:0000313" key="9">
    <source>
        <dbReference type="Proteomes" id="UP000614610"/>
    </source>
</evidence>
<evidence type="ECO:0000313" key="8">
    <source>
        <dbReference type="EMBL" id="KAF3204861.1"/>
    </source>
</evidence>
<feature type="compositionally biased region" description="Basic and acidic residues" evidence="5">
    <location>
        <begin position="503"/>
        <end position="523"/>
    </location>
</feature>
<evidence type="ECO:0000256" key="3">
    <source>
        <dbReference type="ARBA" id="ARBA00023054"/>
    </source>
</evidence>
<gene>
    <name evidence="8" type="primary">ESF1</name>
    <name evidence="8" type="ORF">TWF679_009533</name>
</gene>
<dbReference type="PANTHER" id="PTHR12202:SF0">
    <property type="entry name" value="ESF1 HOMOLOG"/>
    <property type="match status" value="1"/>
</dbReference>
<sequence length="714" mass="81140">MNTVIIWNRLGTCASIESYRNPSLRYRLPTETMAKDDGKKSKSNGDRPKRTEPIVPLTNDPRFSTVHSDPRFALPKKRDRTVAIDSRFKKVLEDDDFARKAKVDKYGRRLPVDKRREEIRRLYTFEDEEGEEKEEEEGGVKLDEEGDEEEGKKGRKKKALEIAPASSDEEEGEDDEDEAPRYDPARGEGLLSDASSSDDDSDDESVITSEAEDAKAAAQEAEAVPLGDISSRIAVVNLDWDHITSTDLFVVLSSFVPIGGKILNVSVYPSEFGKERMEREEMEGPPKEVFGLSSSAGVKKKSKSKKEVEMDDQEEITEATLVKEDTGEEFDSAALRRYQLERLRYFYAIVTCDSPTTANTVYTECDGAEFASTANFFDLRFVPDGTEFDDRPRDECSEMPKKYKPVEFSTDALQHSKVKLTWDQEDATRKAAVKEAFSRREVEEMDLQAYLASDSDGEGEEAKDAYRKLLNLAPSSEKVEKGEKKPVGDMEVTFAAALADEGGKKKDIFDRDETTMEKYVRKERERKKARKEKMKEKRAEANGESVQAAGSGEEEQGEDLGFNDPFFENPEKVNADSKKAKKQKQREDKEKTAAEQAAKREELEALMAKDKTSELQHFNMNDILKREKLAKLKGKAAKRMAKKKGVKEAEGLQDDYKMDVSDPRFSAIYEKTEFAIDPTNPRYKKTQAMEKVMEERRKRRANDEPSDGKKRRRK</sequence>
<dbReference type="Pfam" id="PF25121">
    <property type="entry name" value="RRM_ESF1"/>
    <property type="match status" value="1"/>
</dbReference>
<proteinExistence type="inferred from homology"/>
<name>A0A8H8V2D4_ORBOL</name>
<keyword evidence="3" id="KW-0175">Coiled coil</keyword>
<feature type="region of interest" description="Disordered" evidence="5">
    <location>
        <begin position="503"/>
        <end position="598"/>
    </location>
</feature>
<feature type="compositionally biased region" description="Basic and acidic residues" evidence="5">
    <location>
        <begin position="33"/>
        <end position="52"/>
    </location>
</feature>
<dbReference type="Proteomes" id="UP000614610">
    <property type="component" value="Unassembled WGS sequence"/>
</dbReference>
<feature type="compositionally biased region" description="Basic and acidic residues" evidence="5">
    <location>
        <begin position="569"/>
        <end position="578"/>
    </location>
</feature>
<protein>
    <submittedName>
        <fullName evidence="8">Pre-rRNA-processing protein esf1</fullName>
    </submittedName>
</protein>
<evidence type="ECO:0000259" key="6">
    <source>
        <dbReference type="Pfam" id="PF08159"/>
    </source>
</evidence>
<dbReference type="GO" id="GO:0006364">
    <property type="term" value="P:rRNA processing"/>
    <property type="evidence" value="ECO:0007669"/>
    <property type="project" value="InterPro"/>
</dbReference>
<feature type="compositionally biased region" description="Acidic residues" evidence="5">
    <location>
        <begin position="127"/>
        <end position="137"/>
    </location>
</feature>
<evidence type="ECO:0000256" key="1">
    <source>
        <dbReference type="ARBA" id="ARBA00004604"/>
    </source>
</evidence>
<dbReference type="Pfam" id="PF08159">
    <property type="entry name" value="NUC153"/>
    <property type="match status" value="1"/>
</dbReference>
<keyword evidence="4" id="KW-0539">Nucleus</keyword>
<dbReference type="EMBL" id="WIWT01000068">
    <property type="protein sequence ID" value="KAF3204861.1"/>
    <property type="molecule type" value="Genomic_DNA"/>
</dbReference>
<dbReference type="PANTHER" id="PTHR12202">
    <property type="entry name" value="ESF1 HOMOLOG"/>
    <property type="match status" value="1"/>
</dbReference>
<feature type="compositionally biased region" description="Acidic residues" evidence="5">
    <location>
        <begin position="167"/>
        <end position="178"/>
    </location>
</feature>
<feature type="region of interest" description="Disordered" evidence="5">
    <location>
        <begin position="29"/>
        <end position="69"/>
    </location>
</feature>
<dbReference type="InterPro" id="IPR039754">
    <property type="entry name" value="Esf1"/>
</dbReference>
<evidence type="ECO:0000256" key="5">
    <source>
        <dbReference type="SAM" id="MobiDB-lite"/>
    </source>
</evidence>
<comment type="subcellular location">
    <subcellularLocation>
        <location evidence="1">Nucleus</location>
        <location evidence="1">Nucleolus</location>
    </subcellularLocation>
</comment>
<feature type="domain" description="ESF1 RRM" evidence="7">
    <location>
        <begin position="231"/>
        <end position="396"/>
    </location>
</feature>
<evidence type="ECO:0000259" key="7">
    <source>
        <dbReference type="Pfam" id="PF25121"/>
    </source>
</evidence>
<dbReference type="GO" id="GO:0003723">
    <property type="term" value="F:RNA binding"/>
    <property type="evidence" value="ECO:0007669"/>
    <property type="project" value="TreeGrafter"/>
</dbReference>
<feature type="region of interest" description="Disordered" evidence="5">
    <location>
        <begin position="127"/>
        <end position="222"/>
    </location>
</feature>
<feature type="region of interest" description="Disordered" evidence="5">
    <location>
        <begin position="677"/>
        <end position="714"/>
    </location>
</feature>
<evidence type="ECO:0000256" key="4">
    <source>
        <dbReference type="ARBA" id="ARBA00023242"/>
    </source>
</evidence>
<reference evidence="8" key="1">
    <citation type="submission" date="2019-06" db="EMBL/GenBank/DDBJ databases">
        <authorList>
            <person name="Palmer J.M."/>
        </authorList>
    </citation>
    <scope>NUCLEOTIDE SEQUENCE</scope>
    <source>
        <strain evidence="8">TWF679</strain>
    </source>
</reference>